<name>A0A835ZB35_9STRA</name>
<feature type="non-terminal residue" evidence="2">
    <location>
        <position position="1"/>
    </location>
</feature>
<reference evidence="2" key="1">
    <citation type="submission" date="2021-02" db="EMBL/GenBank/DDBJ databases">
        <title>First Annotated Genome of the Yellow-green Alga Tribonema minus.</title>
        <authorList>
            <person name="Mahan K.M."/>
        </authorList>
    </citation>
    <scope>NUCLEOTIDE SEQUENCE</scope>
    <source>
        <strain evidence="2">UTEX B ZZ1240</strain>
    </source>
</reference>
<dbReference type="EMBL" id="JAFCMP010000034">
    <property type="protein sequence ID" value="KAG5190491.1"/>
    <property type="molecule type" value="Genomic_DNA"/>
</dbReference>
<dbReference type="AlphaFoldDB" id="A0A835ZB35"/>
<sequence>QHTHRTVATHAQQWSSPTTARHQKRAPWLRELDTEGRSRRITCVAHTEERPAHTQQRRCTLKEQSRIYARQAGDSARSHTAFIVMSSACSFVDYSSMCSAGSSTSSAWLHQRTHSTSKQHPPPHLVVDDSEDEGSIAITIPPSSYEGEKAAEVSLQLECQTLAWDMWARMSQHKGLISPSPAEEDALNDFMTTSFGLEPDADPAPFAADQEVFSLEW</sequence>
<keyword evidence="3" id="KW-1185">Reference proteome</keyword>
<gene>
    <name evidence="2" type="ORF">JKP88DRAFT_298807</name>
</gene>
<protein>
    <submittedName>
        <fullName evidence="2">Uncharacterized protein</fullName>
    </submittedName>
</protein>
<evidence type="ECO:0000313" key="3">
    <source>
        <dbReference type="Proteomes" id="UP000664859"/>
    </source>
</evidence>
<evidence type="ECO:0000256" key="1">
    <source>
        <dbReference type="SAM" id="MobiDB-lite"/>
    </source>
</evidence>
<dbReference type="Proteomes" id="UP000664859">
    <property type="component" value="Unassembled WGS sequence"/>
</dbReference>
<feature type="region of interest" description="Disordered" evidence="1">
    <location>
        <begin position="110"/>
        <end position="129"/>
    </location>
</feature>
<organism evidence="2 3">
    <name type="scientific">Tribonema minus</name>
    <dbReference type="NCBI Taxonomy" id="303371"/>
    <lineage>
        <taxon>Eukaryota</taxon>
        <taxon>Sar</taxon>
        <taxon>Stramenopiles</taxon>
        <taxon>Ochrophyta</taxon>
        <taxon>PX clade</taxon>
        <taxon>Xanthophyceae</taxon>
        <taxon>Tribonematales</taxon>
        <taxon>Tribonemataceae</taxon>
        <taxon>Tribonema</taxon>
    </lineage>
</organism>
<evidence type="ECO:0000313" key="2">
    <source>
        <dbReference type="EMBL" id="KAG5190491.1"/>
    </source>
</evidence>
<accession>A0A835ZB35</accession>
<comment type="caution">
    <text evidence="2">The sequence shown here is derived from an EMBL/GenBank/DDBJ whole genome shotgun (WGS) entry which is preliminary data.</text>
</comment>
<proteinExistence type="predicted"/>